<keyword evidence="9" id="KW-1133">Transmembrane helix</keyword>
<dbReference type="GO" id="GO:0000155">
    <property type="term" value="F:phosphorelay sensor kinase activity"/>
    <property type="evidence" value="ECO:0007669"/>
    <property type="project" value="InterPro"/>
</dbReference>
<dbReference type="PROSITE" id="PS50109">
    <property type="entry name" value="HIS_KIN"/>
    <property type="match status" value="1"/>
</dbReference>
<dbReference type="PRINTS" id="PR00344">
    <property type="entry name" value="BCTRLSENSOR"/>
</dbReference>
<dbReference type="InterPro" id="IPR003661">
    <property type="entry name" value="HisK_dim/P_dom"/>
</dbReference>
<comment type="caution">
    <text evidence="11">The sequence shown here is derived from an EMBL/GenBank/DDBJ whole genome shotgun (WGS) entry which is preliminary data.</text>
</comment>
<reference evidence="11 12" key="1">
    <citation type="submission" date="2020-08" db="EMBL/GenBank/DDBJ databases">
        <title>Genomic Encyclopedia of Type Strains, Phase IV (KMG-IV): sequencing the most valuable type-strain genomes for metagenomic binning, comparative biology and taxonomic classification.</title>
        <authorList>
            <person name="Goeker M."/>
        </authorList>
    </citation>
    <scope>NUCLEOTIDE SEQUENCE [LARGE SCALE GENOMIC DNA]</scope>
    <source>
        <strain evidence="11 12">DSM 4731</strain>
    </source>
</reference>
<evidence type="ECO:0000313" key="11">
    <source>
        <dbReference type="EMBL" id="MBB5741057.1"/>
    </source>
</evidence>
<keyword evidence="7" id="KW-0067">ATP-binding</keyword>
<dbReference type="PANTHER" id="PTHR43065">
    <property type="entry name" value="SENSOR HISTIDINE KINASE"/>
    <property type="match status" value="1"/>
</dbReference>
<keyword evidence="6 11" id="KW-0418">Kinase</keyword>
<dbReference type="InterPro" id="IPR004358">
    <property type="entry name" value="Sig_transdc_His_kin-like_C"/>
</dbReference>
<protein>
    <recommendedName>
        <fullName evidence="2">histidine kinase</fullName>
        <ecNumber evidence="2">2.7.13.3</ecNumber>
    </recommendedName>
</protein>
<dbReference type="InterPro" id="IPR036097">
    <property type="entry name" value="HisK_dim/P_sf"/>
</dbReference>
<keyword evidence="3" id="KW-0597">Phosphoprotein</keyword>
<dbReference type="AlphaFoldDB" id="A0A7W9F9F6"/>
<dbReference type="Pfam" id="PF00512">
    <property type="entry name" value="HisKA"/>
    <property type="match status" value="1"/>
</dbReference>
<evidence type="ECO:0000256" key="3">
    <source>
        <dbReference type="ARBA" id="ARBA00022553"/>
    </source>
</evidence>
<dbReference type="SUPFAM" id="SSF55785">
    <property type="entry name" value="PYP-like sensor domain (PAS domain)"/>
    <property type="match status" value="1"/>
</dbReference>
<dbReference type="InterPro" id="IPR005467">
    <property type="entry name" value="His_kinase_dom"/>
</dbReference>
<evidence type="ECO:0000256" key="5">
    <source>
        <dbReference type="ARBA" id="ARBA00022741"/>
    </source>
</evidence>
<evidence type="ECO:0000256" key="8">
    <source>
        <dbReference type="ARBA" id="ARBA00023012"/>
    </source>
</evidence>
<dbReference type="CDD" id="cd00130">
    <property type="entry name" value="PAS"/>
    <property type="match status" value="1"/>
</dbReference>
<name>A0A7W9F9F6_9CAUL</name>
<dbReference type="InterPro" id="IPR003594">
    <property type="entry name" value="HATPase_dom"/>
</dbReference>
<evidence type="ECO:0000259" key="10">
    <source>
        <dbReference type="PROSITE" id="PS50109"/>
    </source>
</evidence>
<feature type="transmembrane region" description="Helical" evidence="9">
    <location>
        <begin position="50"/>
        <end position="68"/>
    </location>
</feature>
<keyword evidence="9" id="KW-0472">Membrane</keyword>
<dbReference type="SMART" id="SM00387">
    <property type="entry name" value="HATPase_c"/>
    <property type="match status" value="1"/>
</dbReference>
<dbReference type="EC" id="2.7.13.3" evidence="2"/>
<dbReference type="PANTHER" id="PTHR43065:SF10">
    <property type="entry name" value="PEROXIDE STRESS-ACTIVATED HISTIDINE KINASE MAK3"/>
    <property type="match status" value="1"/>
</dbReference>
<evidence type="ECO:0000256" key="9">
    <source>
        <dbReference type="SAM" id="Phobius"/>
    </source>
</evidence>
<dbReference type="GO" id="GO:0005524">
    <property type="term" value="F:ATP binding"/>
    <property type="evidence" value="ECO:0007669"/>
    <property type="project" value="UniProtKB-KW"/>
</dbReference>
<keyword evidence="12" id="KW-1185">Reference proteome</keyword>
<dbReference type="InterPro" id="IPR000014">
    <property type="entry name" value="PAS"/>
</dbReference>
<dbReference type="Proteomes" id="UP000527324">
    <property type="component" value="Unassembled WGS sequence"/>
</dbReference>
<keyword evidence="9" id="KW-0812">Transmembrane</keyword>
<dbReference type="SUPFAM" id="SSF55874">
    <property type="entry name" value="ATPase domain of HSP90 chaperone/DNA topoisomerase II/histidine kinase"/>
    <property type="match status" value="1"/>
</dbReference>
<dbReference type="SUPFAM" id="SSF47384">
    <property type="entry name" value="Homodimeric domain of signal transducing histidine kinase"/>
    <property type="match status" value="1"/>
</dbReference>
<gene>
    <name evidence="11" type="ORF">GGQ93_002793</name>
</gene>
<keyword evidence="4 11" id="KW-0808">Transferase</keyword>
<keyword evidence="8" id="KW-0902">Two-component regulatory system</keyword>
<dbReference type="CDD" id="cd00082">
    <property type="entry name" value="HisKA"/>
    <property type="match status" value="1"/>
</dbReference>
<dbReference type="RefSeq" id="WP_224764467.1">
    <property type="nucleotide sequence ID" value="NZ_CAJFZW010000073.1"/>
</dbReference>
<dbReference type="InterPro" id="IPR036890">
    <property type="entry name" value="HATPase_C_sf"/>
</dbReference>
<dbReference type="Gene3D" id="3.30.565.10">
    <property type="entry name" value="Histidine kinase-like ATPase, C-terminal domain"/>
    <property type="match status" value="1"/>
</dbReference>
<evidence type="ECO:0000256" key="4">
    <source>
        <dbReference type="ARBA" id="ARBA00022679"/>
    </source>
</evidence>
<keyword evidence="5" id="KW-0547">Nucleotide-binding</keyword>
<dbReference type="EMBL" id="JACHOQ010000009">
    <property type="protein sequence ID" value="MBB5741057.1"/>
    <property type="molecule type" value="Genomic_DNA"/>
</dbReference>
<sequence length="437" mass="46681">MALRDVDHVHYLPLFGAVMATALVGSRTATLFVIGVSIAADLAMKGRSDLFDAAVGAGLFIAVSLLLAEVGHRLTNRTALLHSILTSVPVVTLDDEGRIRRITGPAADLLGVAPEDAHERPFSLFAPDFGEDILASFVKDAPLAAPPSGYWLVRRPNGEIVPVIIHGGLLAHSMASERVVLSLADQRPSLAVNDRMRDLMDQLSKSWRLNSMGEMAAILAHELNQPLTAATVYLHACQTDIARAGPIGDSAGRALDLAKTQLLRAGDIIRRMRELIATGASQLTEERVSSMVDDLRPLFDLIRQETGIAVRIDVDTTGDRVLADRIQFQQAITNLVRNAVDAVGDHPGAVVSLTGRSLADEGYEIRIEDNGPGIAEDQMDRIFQPMMTTKAGGMGLGLSVTRSIIESHDAALAVGRSALGGAAFSFRLTPVTELEAA</sequence>
<feature type="domain" description="Histidine kinase" evidence="10">
    <location>
        <begin position="218"/>
        <end position="432"/>
    </location>
</feature>
<proteinExistence type="predicted"/>
<dbReference type="InterPro" id="IPR035965">
    <property type="entry name" value="PAS-like_dom_sf"/>
</dbReference>
<dbReference type="Gene3D" id="3.30.450.20">
    <property type="entry name" value="PAS domain"/>
    <property type="match status" value="1"/>
</dbReference>
<evidence type="ECO:0000313" key="12">
    <source>
        <dbReference type="Proteomes" id="UP000527324"/>
    </source>
</evidence>
<comment type="catalytic activity">
    <reaction evidence="1">
        <text>ATP + protein L-histidine = ADP + protein N-phospho-L-histidine.</text>
        <dbReference type="EC" id="2.7.13.3"/>
    </reaction>
</comment>
<dbReference type="Gene3D" id="1.10.287.130">
    <property type="match status" value="1"/>
</dbReference>
<evidence type="ECO:0000256" key="6">
    <source>
        <dbReference type="ARBA" id="ARBA00022777"/>
    </source>
</evidence>
<dbReference type="Pfam" id="PF02518">
    <property type="entry name" value="HATPase_c"/>
    <property type="match status" value="1"/>
</dbReference>
<evidence type="ECO:0000256" key="2">
    <source>
        <dbReference type="ARBA" id="ARBA00012438"/>
    </source>
</evidence>
<feature type="transmembrane region" description="Helical" evidence="9">
    <location>
        <begin position="12"/>
        <end position="38"/>
    </location>
</feature>
<accession>A0A7W9F9F6</accession>
<evidence type="ECO:0000256" key="7">
    <source>
        <dbReference type="ARBA" id="ARBA00022840"/>
    </source>
</evidence>
<dbReference type="SMART" id="SM00388">
    <property type="entry name" value="HisKA"/>
    <property type="match status" value="1"/>
</dbReference>
<evidence type="ECO:0000256" key="1">
    <source>
        <dbReference type="ARBA" id="ARBA00000085"/>
    </source>
</evidence>
<organism evidence="11 12">
    <name type="scientific">Brevundimonas aurantiaca</name>
    <dbReference type="NCBI Taxonomy" id="74316"/>
    <lineage>
        <taxon>Bacteria</taxon>
        <taxon>Pseudomonadati</taxon>
        <taxon>Pseudomonadota</taxon>
        <taxon>Alphaproteobacteria</taxon>
        <taxon>Caulobacterales</taxon>
        <taxon>Caulobacteraceae</taxon>
        <taxon>Brevundimonas</taxon>
    </lineage>
</organism>